<evidence type="ECO:0000313" key="2">
    <source>
        <dbReference type="EMBL" id="VDC61853.1"/>
    </source>
</evidence>
<gene>
    <name evidence="2" type="ORF">BRAA09T39464Z</name>
</gene>
<feature type="compositionally biased region" description="Polar residues" evidence="1">
    <location>
        <begin position="59"/>
        <end position="85"/>
    </location>
</feature>
<name>A0A3P5YKJ5_BRACM</name>
<protein>
    <submittedName>
        <fullName evidence="2">Uncharacterized protein</fullName>
    </submittedName>
</protein>
<feature type="compositionally biased region" description="Polar residues" evidence="1">
    <location>
        <begin position="1"/>
        <end position="13"/>
    </location>
</feature>
<dbReference type="AlphaFoldDB" id="A0A3P5YKJ5"/>
<organism evidence="2">
    <name type="scientific">Brassica campestris</name>
    <name type="common">Field mustard</name>
    <dbReference type="NCBI Taxonomy" id="3711"/>
    <lineage>
        <taxon>Eukaryota</taxon>
        <taxon>Viridiplantae</taxon>
        <taxon>Streptophyta</taxon>
        <taxon>Embryophyta</taxon>
        <taxon>Tracheophyta</taxon>
        <taxon>Spermatophyta</taxon>
        <taxon>Magnoliopsida</taxon>
        <taxon>eudicotyledons</taxon>
        <taxon>Gunneridae</taxon>
        <taxon>Pentapetalae</taxon>
        <taxon>rosids</taxon>
        <taxon>malvids</taxon>
        <taxon>Brassicales</taxon>
        <taxon>Brassicaceae</taxon>
        <taxon>Brassiceae</taxon>
        <taxon>Brassica</taxon>
    </lineage>
</organism>
<feature type="region of interest" description="Disordered" evidence="1">
    <location>
        <begin position="1"/>
        <end position="92"/>
    </location>
</feature>
<evidence type="ECO:0000256" key="1">
    <source>
        <dbReference type="SAM" id="MobiDB-lite"/>
    </source>
</evidence>
<accession>A0A3P5YKJ5</accession>
<proteinExistence type="predicted"/>
<sequence length="199" mass="20709">MSSNGKSAFSGDSCSEKPKDGEAGNFSCPIKPIGTHDVSSGLSIGDPRSKKAKGDALVSSPSLTKPSGNRGVSSGVSIGSPNSKNPCGPIIQTAKTSVSSGVRSKAACLSRRRGKAIVSANVGRVMSSKDVKFGPHEGEVEVSVDPLLGSFGMFGRSCLSVSNAFIIDQEETIIEGLHPGWEDGHLFATHESWWHLQAP</sequence>
<reference evidence="2" key="1">
    <citation type="submission" date="2018-11" db="EMBL/GenBank/DDBJ databases">
        <authorList>
            <consortium name="Genoscope - CEA"/>
            <person name="William W."/>
        </authorList>
    </citation>
    <scope>NUCLEOTIDE SEQUENCE</scope>
</reference>
<dbReference type="EMBL" id="LR031568">
    <property type="protein sequence ID" value="VDC61853.1"/>
    <property type="molecule type" value="Genomic_DNA"/>
</dbReference>